<comment type="caution">
    <text evidence="6">The sequence shown here is derived from an EMBL/GenBank/DDBJ whole genome shotgun (WGS) entry which is preliminary data.</text>
</comment>
<organism evidence="6 7">
    <name type="scientific">Microbacterium gallinarum</name>
    <dbReference type="NCBI Taxonomy" id="2762209"/>
    <lineage>
        <taxon>Bacteria</taxon>
        <taxon>Bacillati</taxon>
        <taxon>Actinomycetota</taxon>
        <taxon>Actinomycetes</taxon>
        <taxon>Micrococcales</taxon>
        <taxon>Microbacteriaceae</taxon>
        <taxon>Microbacterium</taxon>
    </lineage>
</organism>
<dbReference type="Gene3D" id="3.50.50.60">
    <property type="entry name" value="FAD/NAD(P)-binding domain"/>
    <property type="match status" value="1"/>
</dbReference>
<evidence type="ECO:0000256" key="2">
    <source>
        <dbReference type="ARBA" id="ARBA00022630"/>
    </source>
</evidence>
<dbReference type="PANTHER" id="PTHR10961:SF46">
    <property type="entry name" value="PEROXISOMAL SARCOSINE OXIDASE"/>
    <property type="match status" value="1"/>
</dbReference>
<evidence type="ECO:0000313" key="6">
    <source>
        <dbReference type="EMBL" id="MBD8023705.1"/>
    </source>
</evidence>
<dbReference type="InterPro" id="IPR006076">
    <property type="entry name" value="FAD-dep_OxRdtase"/>
</dbReference>
<dbReference type="Proteomes" id="UP000602532">
    <property type="component" value="Unassembled WGS sequence"/>
</dbReference>
<dbReference type="PANTHER" id="PTHR10961">
    <property type="entry name" value="PEROXISOMAL SARCOSINE OXIDASE"/>
    <property type="match status" value="1"/>
</dbReference>
<reference evidence="6 7" key="1">
    <citation type="submission" date="2020-08" db="EMBL/GenBank/DDBJ databases">
        <title>A Genomic Blueprint of the Chicken Gut Microbiome.</title>
        <authorList>
            <person name="Gilroy R."/>
            <person name="Ravi A."/>
            <person name="Getino M."/>
            <person name="Pursley I."/>
            <person name="Horton D.L."/>
            <person name="Alikhan N.-F."/>
            <person name="Baker D."/>
            <person name="Gharbi K."/>
            <person name="Hall N."/>
            <person name="Watson M."/>
            <person name="Adriaenssens E.M."/>
            <person name="Foster-Nyarko E."/>
            <person name="Jarju S."/>
            <person name="Secka A."/>
            <person name="Antonio M."/>
            <person name="Oren A."/>
            <person name="Chaudhuri R."/>
            <person name="La Ragione R.M."/>
            <person name="Hildebrand F."/>
            <person name="Pallen M.J."/>
        </authorList>
    </citation>
    <scope>NUCLEOTIDE SEQUENCE [LARGE SCALE GENOMIC DNA]</scope>
    <source>
        <strain evidence="6 7">Sa1CUA4</strain>
    </source>
</reference>
<protein>
    <submittedName>
        <fullName evidence="6">FAD-dependent oxidoreductase</fullName>
    </submittedName>
</protein>
<evidence type="ECO:0000256" key="4">
    <source>
        <dbReference type="ARBA" id="ARBA00023002"/>
    </source>
</evidence>
<dbReference type="SUPFAM" id="SSF54373">
    <property type="entry name" value="FAD-linked reductases, C-terminal domain"/>
    <property type="match status" value="1"/>
</dbReference>
<keyword evidence="7" id="KW-1185">Reference proteome</keyword>
<keyword evidence="3" id="KW-0274">FAD</keyword>
<evidence type="ECO:0000256" key="3">
    <source>
        <dbReference type="ARBA" id="ARBA00022827"/>
    </source>
</evidence>
<evidence type="ECO:0000313" key="7">
    <source>
        <dbReference type="Proteomes" id="UP000602532"/>
    </source>
</evidence>
<gene>
    <name evidence="6" type="ORF">H9622_08890</name>
</gene>
<sequence length="378" mass="40266">MSERIPFVVIGAGAMGLATTWQLARGGHGVIALEQFERGHTRGASHGATRNFNNAYGEDHYLDLLALARTGWDDLARATGEPLLRLHGLVTHGDDALVAHVHHALTARGERAELLSEAEAAQRWAGMRFAGDVLLTEDAGVVRADAALRALEDTARAHGADVRFGQTVVDVAEDPDGVTVTVTVESAGERYLLRADVVVVTAGAWTGRLLPAGFALPRLTVTEESPAHFAPRSPGDVWPSFNHFLGGSDAAAGHAPHPGQTYGMPTPGEGVKVGFHHVGPVVDPDDRSFQPTPELARSLEDYVRDWFPGLDRASAQPISCTYTSTDTEDFVLDRRGRIVVGAGFSGHGFKFTPAVGGVLARLAVDETAQAAAPFRIER</sequence>
<dbReference type="RefSeq" id="WP_191766025.1">
    <property type="nucleotide sequence ID" value="NZ_JACSPM010000002.1"/>
</dbReference>
<keyword evidence="2" id="KW-0285">Flavoprotein</keyword>
<dbReference type="SUPFAM" id="SSF51905">
    <property type="entry name" value="FAD/NAD(P)-binding domain"/>
    <property type="match status" value="1"/>
</dbReference>
<dbReference type="Pfam" id="PF01266">
    <property type="entry name" value="DAO"/>
    <property type="match status" value="1"/>
</dbReference>
<evidence type="ECO:0000256" key="1">
    <source>
        <dbReference type="ARBA" id="ARBA00001974"/>
    </source>
</evidence>
<feature type="domain" description="FAD dependent oxidoreductase" evidence="5">
    <location>
        <begin position="8"/>
        <end position="362"/>
    </location>
</feature>
<comment type="cofactor">
    <cofactor evidence="1">
        <name>FAD</name>
        <dbReference type="ChEBI" id="CHEBI:57692"/>
    </cofactor>
</comment>
<name>A0ABR8X2Z4_9MICO</name>
<dbReference type="InterPro" id="IPR036188">
    <property type="entry name" value="FAD/NAD-bd_sf"/>
</dbReference>
<dbReference type="InterPro" id="IPR045170">
    <property type="entry name" value="MTOX"/>
</dbReference>
<accession>A0ABR8X2Z4</accession>
<evidence type="ECO:0000259" key="5">
    <source>
        <dbReference type="Pfam" id="PF01266"/>
    </source>
</evidence>
<proteinExistence type="predicted"/>
<keyword evidence="4" id="KW-0560">Oxidoreductase</keyword>
<dbReference type="EMBL" id="JACSPM010000002">
    <property type="protein sequence ID" value="MBD8023705.1"/>
    <property type="molecule type" value="Genomic_DNA"/>
</dbReference>
<dbReference type="Gene3D" id="3.30.9.10">
    <property type="entry name" value="D-Amino Acid Oxidase, subunit A, domain 2"/>
    <property type="match status" value="1"/>
</dbReference>